<accession>A0ABR8KLG2</accession>
<keyword evidence="3" id="KW-1185">Reference proteome</keyword>
<comment type="caution">
    <text evidence="2">The sequence shown here is derived from an EMBL/GenBank/DDBJ whole genome shotgun (WGS) entry which is preliminary data.</text>
</comment>
<evidence type="ECO:0000313" key="3">
    <source>
        <dbReference type="Proteomes" id="UP000637383"/>
    </source>
</evidence>
<name>A0ABR8KLG2_9NOSO</name>
<proteinExistence type="predicted"/>
<protein>
    <submittedName>
        <fullName evidence="2">Uncharacterized protein</fullName>
    </submittedName>
</protein>
<organism evidence="2 3">
    <name type="scientific">Nostoc paludosum FACHB-159</name>
    <dbReference type="NCBI Taxonomy" id="2692908"/>
    <lineage>
        <taxon>Bacteria</taxon>
        <taxon>Bacillati</taxon>
        <taxon>Cyanobacteriota</taxon>
        <taxon>Cyanophyceae</taxon>
        <taxon>Nostocales</taxon>
        <taxon>Nostocaceae</taxon>
        <taxon>Nostoc</taxon>
    </lineage>
</organism>
<evidence type="ECO:0000313" key="2">
    <source>
        <dbReference type="EMBL" id="MBD2738877.1"/>
    </source>
</evidence>
<evidence type="ECO:0000256" key="1">
    <source>
        <dbReference type="SAM" id="Coils"/>
    </source>
</evidence>
<reference evidence="2 3" key="1">
    <citation type="journal article" date="2020" name="ISME J.">
        <title>Comparative genomics reveals insights into cyanobacterial evolution and habitat adaptation.</title>
        <authorList>
            <person name="Chen M.Y."/>
            <person name="Teng W.K."/>
            <person name="Zhao L."/>
            <person name="Hu C.X."/>
            <person name="Zhou Y.K."/>
            <person name="Han B.P."/>
            <person name="Song L.R."/>
            <person name="Shu W.S."/>
        </authorList>
    </citation>
    <scope>NUCLEOTIDE SEQUENCE [LARGE SCALE GENOMIC DNA]</scope>
    <source>
        <strain evidence="2 3">FACHB-159</strain>
    </source>
</reference>
<gene>
    <name evidence="2" type="ORF">H6H03_34255</name>
</gene>
<feature type="coiled-coil region" evidence="1">
    <location>
        <begin position="10"/>
        <end position="67"/>
    </location>
</feature>
<dbReference type="RefSeq" id="WP_190959396.1">
    <property type="nucleotide sequence ID" value="NZ_JACJTU010000061.1"/>
</dbReference>
<dbReference type="Proteomes" id="UP000637383">
    <property type="component" value="Unassembled WGS sequence"/>
</dbReference>
<keyword evidence="1" id="KW-0175">Coiled coil</keyword>
<dbReference type="EMBL" id="JACJTU010000061">
    <property type="protein sequence ID" value="MBD2738877.1"/>
    <property type="molecule type" value="Genomic_DNA"/>
</dbReference>
<sequence>MLSPGFHQRLQDLEDHIAQEQELLREFEEVLRYEPNPRIKAGYRRDIERQQESVAGYRQEYNELQHELTGQSSARMQEMGNQLQQMDAKLNILLSSQVAIYENLDQMRQDLLLRYDANEQATIEAVAKQLNQNQLVLTQNLLDALEANQVSEQQMQQMLAVLEERVSALPPSQAAVAEIIKAPELDAKHKLKVTLPLVPFLVDYEGELELGSGFNIKTAWEQLLTKLRRK</sequence>